<dbReference type="SUPFAM" id="SSF47565">
    <property type="entry name" value="Insect pheromone/odorant-binding proteins"/>
    <property type="match status" value="1"/>
</dbReference>
<dbReference type="CDD" id="cd23992">
    <property type="entry name" value="PBP_GOBP"/>
    <property type="match status" value="1"/>
</dbReference>
<sequence length="150" mass="16514">MLAYLSCLCFCAFTPLLTLAMTPEQKAQIHAHFESIGQTCIKDNVISEDDIASLRTRKVPTGANAPCFLACMMKQIGVMDNSGVLQKETALEMAKSVFDEPEEIKNIEDYLHSCSYVNQEAVSDGEKGCERAMSAYKCMITNAPQFGLDV</sequence>
<protein>
    <submittedName>
        <fullName evidence="3">Uncharacterized protein</fullName>
    </submittedName>
</protein>
<evidence type="ECO:0000313" key="3">
    <source>
        <dbReference type="EMBL" id="CAB3244401.1"/>
    </source>
</evidence>
<dbReference type="OrthoDB" id="7692290at2759"/>
<dbReference type="EMBL" id="CADEBD010000443">
    <property type="protein sequence ID" value="CAB3255588.1"/>
    <property type="molecule type" value="Genomic_DNA"/>
</dbReference>
<dbReference type="InterPro" id="IPR036728">
    <property type="entry name" value="PBP_GOBP_sf"/>
</dbReference>
<dbReference type="AlphaFoldDB" id="A0A8S1AGI4"/>
<feature type="signal peptide" evidence="2">
    <location>
        <begin position="1"/>
        <end position="20"/>
    </location>
</feature>
<comment type="caution">
    <text evidence="3">The sequence shown here is derived from an EMBL/GenBank/DDBJ whole genome shotgun (WGS) entry which is preliminary data.</text>
</comment>
<proteinExistence type="predicted"/>
<evidence type="ECO:0000256" key="2">
    <source>
        <dbReference type="SAM" id="SignalP"/>
    </source>
</evidence>
<evidence type="ECO:0000313" key="5">
    <source>
        <dbReference type="Proteomes" id="UP000494106"/>
    </source>
</evidence>
<dbReference type="PANTHER" id="PTHR11857">
    <property type="entry name" value="ODORANT BINDING PROTEIN-RELATED"/>
    <property type="match status" value="1"/>
</dbReference>
<evidence type="ECO:0000256" key="1">
    <source>
        <dbReference type="ARBA" id="ARBA00022729"/>
    </source>
</evidence>
<reference evidence="5 6" key="1">
    <citation type="submission" date="2020-04" db="EMBL/GenBank/DDBJ databases">
        <authorList>
            <person name="Wallbank WR R."/>
            <person name="Pardo Diaz C."/>
            <person name="Kozak K."/>
            <person name="Martin S."/>
            <person name="Jiggins C."/>
            <person name="Moest M."/>
            <person name="Warren A I."/>
            <person name="Byers J.R.P. K."/>
            <person name="Montejo-Kovacevich G."/>
            <person name="Yen C E."/>
        </authorList>
    </citation>
    <scope>NUCLEOTIDE SEQUENCE [LARGE SCALE GENOMIC DNA]</scope>
</reference>
<keyword evidence="5" id="KW-1185">Reference proteome</keyword>
<name>A0A8S1AGI4_ARCPL</name>
<dbReference type="Proteomes" id="UP000494256">
    <property type="component" value="Unassembled WGS sequence"/>
</dbReference>
<dbReference type="Proteomes" id="UP000494106">
    <property type="component" value="Unassembled WGS sequence"/>
</dbReference>
<dbReference type="SMART" id="SM00708">
    <property type="entry name" value="PhBP"/>
    <property type="match status" value="1"/>
</dbReference>
<gene>
    <name evidence="4" type="ORF">APLA_LOCUS15289</name>
    <name evidence="3" type="ORF">APLA_LOCUS9922</name>
</gene>
<dbReference type="GO" id="GO:0005615">
    <property type="term" value="C:extracellular space"/>
    <property type="evidence" value="ECO:0007669"/>
    <property type="project" value="TreeGrafter"/>
</dbReference>
<dbReference type="Gene3D" id="1.10.238.20">
    <property type="entry name" value="Pheromone/general odorant binding protein domain"/>
    <property type="match status" value="1"/>
</dbReference>
<dbReference type="Pfam" id="PF01395">
    <property type="entry name" value="PBP_GOBP"/>
    <property type="match status" value="1"/>
</dbReference>
<dbReference type="GO" id="GO:0005549">
    <property type="term" value="F:odorant binding"/>
    <property type="evidence" value="ECO:0007669"/>
    <property type="project" value="InterPro"/>
</dbReference>
<keyword evidence="1 2" id="KW-0732">Signal</keyword>
<feature type="chain" id="PRO_5036273102" evidence="2">
    <location>
        <begin position="21"/>
        <end position="150"/>
    </location>
</feature>
<evidence type="ECO:0000313" key="6">
    <source>
        <dbReference type="Proteomes" id="UP000494256"/>
    </source>
</evidence>
<organism evidence="3 5">
    <name type="scientific">Arctia plantaginis</name>
    <name type="common">Wood tiger moth</name>
    <name type="synonym">Phalaena plantaginis</name>
    <dbReference type="NCBI Taxonomy" id="874455"/>
    <lineage>
        <taxon>Eukaryota</taxon>
        <taxon>Metazoa</taxon>
        <taxon>Ecdysozoa</taxon>
        <taxon>Arthropoda</taxon>
        <taxon>Hexapoda</taxon>
        <taxon>Insecta</taxon>
        <taxon>Pterygota</taxon>
        <taxon>Neoptera</taxon>
        <taxon>Endopterygota</taxon>
        <taxon>Lepidoptera</taxon>
        <taxon>Glossata</taxon>
        <taxon>Ditrysia</taxon>
        <taxon>Noctuoidea</taxon>
        <taxon>Erebidae</taxon>
        <taxon>Arctiinae</taxon>
        <taxon>Arctia</taxon>
    </lineage>
</organism>
<dbReference type="GO" id="GO:0007608">
    <property type="term" value="P:sensory perception of smell"/>
    <property type="evidence" value="ECO:0007669"/>
    <property type="project" value="TreeGrafter"/>
</dbReference>
<evidence type="ECO:0000313" key="4">
    <source>
        <dbReference type="EMBL" id="CAB3255588.1"/>
    </source>
</evidence>
<dbReference type="EMBL" id="CADEBC010000521">
    <property type="protein sequence ID" value="CAB3244401.1"/>
    <property type="molecule type" value="Genomic_DNA"/>
</dbReference>
<accession>A0A8S1AGI4</accession>
<dbReference type="InterPro" id="IPR006170">
    <property type="entry name" value="PBP/GOBP"/>
</dbReference>